<feature type="compositionally biased region" description="Low complexity" evidence="1">
    <location>
        <begin position="183"/>
        <end position="201"/>
    </location>
</feature>
<protein>
    <submittedName>
        <fullName evidence="3">Uncharacterized protein</fullName>
    </submittedName>
</protein>
<evidence type="ECO:0000313" key="4">
    <source>
        <dbReference type="Proteomes" id="UP000827284"/>
    </source>
</evidence>
<dbReference type="EMBL" id="BQFW01000001">
    <property type="protein sequence ID" value="GJJ68379.1"/>
    <property type="molecule type" value="Genomic_DNA"/>
</dbReference>
<keyword evidence="2" id="KW-0472">Membrane</keyword>
<sequence>MLADRRPAATREFKTQSSSSSAAASSPLILKRALGRSVLSSLLILHTFLFFLSPSSLHHGSLGVQAALQPGFCGDCQTFSNAISVCGGTFGPADIEISGEYVLQQQYQKCICTNIIRQVLWTCAKCEMLAGHASKAPPPTKYQTQCIAWGMTIDEWNQPYTGVVAPGTQTDMGQGPNLPDPVTSTKPPASSSDASKPSNTGSNGGNNGGNGDKTGPSTPDSSSDNSTQDGKEDGTGVNSTAIGISVGIIGVAAVAGIAAVVMMKRRRRRRRHLPLDLEPPAALRDYANGYGGGSTSASGHDDDKWGDGSERYHPSSPTRNAYASHGRSHSPTMNAAPVASANPVVVGGYDGYDVGYDGYDYQHQPYDRYAGAPPVAYEGYTAKNGHGDVYADAAGYGHHPQGGYPMQDFGYEQHYDQQQQQLQTPPVHRHPSGSKPGAF</sequence>
<name>A0A9P3LS06_9FUNG</name>
<keyword evidence="4" id="KW-1185">Reference proteome</keyword>
<proteinExistence type="predicted"/>
<dbReference type="AlphaFoldDB" id="A0A9P3LS06"/>
<dbReference type="Proteomes" id="UP000827284">
    <property type="component" value="Unassembled WGS sequence"/>
</dbReference>
<evidence type="ECO:0000256" key="1">
    <source>
        <dbReference type="SAM" id="MobiDB-lite"/>
    </source>
</evidence>
<feature type="region of interest" description="Disordered" evidence="1">
    <location>
        <begin position="282"/>
        <end position="335"/>
    </location>
</feature>
<feature type="transmembrane region" description="Helical" evidence="2">
    <location>
        <begin position="241"/>
        <end position="263"/>
    </location>
</feature>
<accession>A0A9P3LS06</accession>
<gene>
    <name evidence="3" type="ORF">EMPS_00725</name>
</gene>
<evidence type="ECO:0000256" key="2">
    <source>
        <dbReference type="SAM" id="Phobius"/>
    </source>
</evidence>
<keyword evidence="2" id="KW-1133">Transmembrane helix</keyword>
<dbReference type="OrthoDB" id="2445303at2759"/>
<feature type="compositionally biased region" description="Low complexity" evidence="1">
    <location>
        <begin position="216"/>
        <end position="227"/>
    </location>
</feature>
<feature type="region of interest" description="Disordered" evidence="1">
    <location>
        <begin position="162"/>
        <end position="236"/>
    </location>
</feature>
<evidence type="ECO:0000313" key="3">
    <source>
        <dbReference type="EMBL" id="GJJ68379.1"/>
    </source>
</evidence>
<comment type="caution">
    <text evidence="3">The sequence shown here is derived from an EMBL/GenBank/DDBJ whole genome shotgun (WGS) entry which is preliminary data.</text>
</comment>
<keyword evidence="2" id="KW-0812">Transmembrane</keyword>
<organism evidence="3 4">
    <name type="scientific">Entomortierella parvispora</name>
    <dbReference type="NCBI Taxonomy" id="205924"/>
    <lineage>
        <taxon>Eukaryota</taxon>
        <taxon>Fungi</taxon>
        <taxon>Fungi incertae sedis</taxon>
        <taxon>Mucoromycota</taxon>
        <taxon>Mortierellomycotina</taxon>
        <taxon>Mortierellomycetes</taxon>
        <taxon>Mortierellales</taxon>
        <taxon>Mortierellaceae</taxon>
        <taxon>Entomortierella</taxon>
    </lineage>
</organism>
<reference evidence="3" key="1">
    <citation type="submission" date="2021-11" db="EMBL/GenBank/DDBJ databases">
        <authorList>
            <person name="Herlambang A."/>
            <person name="Guo Y."/>
            <person name="Takashima Y."/>
            <person name="Nishizawa T."/>
        </authorList>
    </citation>
    <scope>NUCLEOTIDE SEQUENCE</scope>
    <source>
        <strain evidence="3">E1425</strain>
    </source>
</reference>
<reference evidence="3" key="2">
    <citation type="journal article" date="2022" name="Microbiol. Resour. Announc.">
        <title>Whole-Genome Sequence of Entomortierella parvispora E1425, a Mucoromycotan Fungus Associated with Burkholderiaceae-Related Endosymbiotic Bacteria.</title>
        <authorList>
            <person name="Herlambang A."/>
            <person name="Guo Y."/>
            <person name="Takashima Y."/>
            <person name="Narisawa K."/>
            <person name="Ohta H."/>
            <person name="Nishizawa T."/>
        </authorList>
    </citation>
    <scope>NUCLEOTIDE SEQUENCE</scope>
    <source>
        <strain evidence="3">E1425</strain>
    </source>
</reference>
<feature type="region of interest" description="Disordered" evidence="1">
    <location>
        <begin position="415"/>
        <end position="439"/>
    </location>
</feature>
<feature type="compositionally biased region" description="Basic and acidic residues" evidence="1">
    <location>
        <begin position="299"/>
        <end position="313"/>
    </location>
</feature>
<feature type="compositionally biased region" description="Gly residues" evidence="1">
    <location>
        <begin position="202"/>
        <end position="212"/>
    </location>
</feature>